<name>F4HFW4_GALAU</name>
<keyword evidence="1" id="KW-1133">Transmembrane helix</keyword>
<gene>
    <name evidence="2" type="ordered locus">UMN179_02306</name>
</gene>
<evidence type="ECO:0000313" key="2">
    <source>
        <dbReference type="EMBL" id="AEC18317.1"/>
    </source>
</evidence>
<evidence type="ECO:0000256" key="1">
    <source>
        <dbReference type="SAM" id="Phobius"/>
    </source>
</evidence>
<dbReference type="HOGENOM" id="CLU_2699393_0_0_6"/>
<evidence type="ECO:0000313" key="3">
    <source>
        <dbReference type="Proteomes" id="UP000006908"/>
    </source>
</evidence>
<feature type="transmembrane region" description="Helical" evidence="1">
    <location>
        <begin position="54"/>
        <end position="70"/>
    </location>
</feature>
<keyword evidence="1" id="KW-0472">Membrane</keyword>
<organism evidence="2 3">
    <name type="scientific">Gallibacterium anatis (strain UMN179)</name>
    <name type="common">Pasteurella anatis</name>
    <dbReference type="NCBI Taxonomy" id="1005058"/>
    <lineage>
        <taxon>Bacteria</taxon>
        <taxon>Pseudomonadati</taxon>
        <taxon>Pseudomonadota</taxon>
        <taxon>Gammaproteobacteria</taxon>
        <taxon>Pasteurellales</taxon>
        <taxon>Pasteurellaceae</taxon>
        <taxon>Gallibacterium</taxon>
    </lineage>
</organism>
<protein>
    <submittedName>
        <fullName evidence="2">Uncharacterized protein</fullName>
    </submittedName>
</protein>
<dbReference type="KEGG" id="gan:UMN179_02306"/>
<accession>F4HFW4</accession>
<dbReference type="AlphaFoldDB" id="F4HFW4"/>
<keyword evidence="1" id="KW-0812">Transmembrane</keyword>
<dbReference type="STRING" id="1005058.UMN179_02306"/>
<proteinExistence type="predicted"/>
<dbReference type="Proteomes" id="UP000006908">
    <property type="component" value="Chromosome"/>
</dbReference>
<dbReference type="EMBL" id="CP002667">
    <property type="protein sequence ID" value="AEC18317.1"/>
    <property type="molecule type" value="Genomic_DNA"/>
</dbReference>
<sequence length="73" mass="8789">MEYKIRRHKKVKSLHQCFFHHYIDLIFLINSIKNLQNDLILILCKKMIIIPKKILKAINFLLIIVLINLIDSF</sequence>
<reference evidence="2 3" key="1">
    <citation type="journal article" date="2011" name="J. Bacteriol.">
        <title>Complete genome sequence of Gallibacterium anatis strain UMN179, isolated from a laying hen with peritonitis.</title>
        <authorList>
            <person name="Johnson T.J."/>
            <person name="Fernandez-Alarcon C."/>
            <person name="Bojesen A.M."/>
            <person name="Nolan L.K."/>
            <person name="Trampel D.W."/>
            <person name="Seemann T."/>
        </authorList>
    </citation>
    <scope>NUCLEOTIDE SEQUENCE [LARGE SCALE GENOMIC DNA]</scope>
    <source>
        <strain evidence="2 3">UMN179</strain>
    </source>
</reference>